<dbReference type="GO" id="GO:0000287">
    <property type="term" value="F:magnesium ion binding"/>
    <property type="evidence" value="ECO:0007669"/>
    <property type="project" value="InterPro"/>
</dbReference>
<dbReference type="GO" id="GO:0006310">
    <property type="term" value="P:DNA recombination"/>
    <property type="evidence" value="ECO:0007669"/>
    <property type="project" value="InterPro"/>
</dbReference>
<dbReference type="SUPFAM" id="SSF103084">
    <property type="entry name" value="Holliday junction resolvase RusA"/>
    <property type="match status" value="1"/>
</dbReference>
<sequence length="144" mass="16250">MISFTIPGRPVPFARMGGGKTRRRYIPDKQRAYMEFVRLCAARAMGARPPNASRNIMIGAVRLTCEFYFEHPASHSLKHGLKPQYDTNHHIFVPDVDNLVKIVKDALKGLAWRDDCQVCEVSLRKRWAAPNKTAGTVVTVEELA</sequence>
<gene>
    <name evidence="1" type="ORF">LCGC14_0412610</name>
</gene>
<dbReference type="InterPro" id="IPR008822">
    <property type="entry name" value="Endonuclease_RusA-like"/>
</dbReference>
<accession>A0A0F9STN3</accession>
<name>A0A0F9STN3_9ZZZZ</name>
<dbReference type="Gene3D" id="3.30.1330.70">
    <property type="entry name" value="Holliday junction resolvase RusA"/>
    <property type="match status" value="1"/>
</dbReference>
<evidence type="ECO:0000313" key="1">
    <source>
        <dbReference type="EMBL" id="KKN72310.1"/>
    </source>
</evidence>
<comment type="caution">
    <text evidence="1">The sequence shown here is derived from an EMBL/GenBank/DDBJ whole genome shotgun (WGS) entry which is preliminary data.</text>
</comment>
<dbReference type="Pfam" id="PF05866">
    <property type="entry name" value="RusA"/>
    <property type="match status" value="1"/>
</dbReference>
<dbReference type="AlphaFoldDB" id="A0A0F9STN3"/>
<proteinExistence type="predicted"/>
<organism evidence="1">
    <name type="scientific">marine sediment metagenome</name>
    <dbReference type="NCBI Taxonomy" id="412755"/>
    <lineage>
        <taxon>unclassified sequences</taxon>
        <taxon>metagenomes</taxon>
        <taxon>ecological metagenomes</taxon>
    </lineage>
</organism>
<dbReference type="GO" id="GO:0006281">
    <property type="term" value="P:DNA repair"/>
    <property type="evidence" value="ECO:0007669"/>
    <property type="project" value="InterPro"/>
</dbReference>
<protein>
    <submittedName>
        <fullName evidence="1">Uncharacterized protein</fullName>
    </submittedName>
</protein>
<reference evidence="1" key="1">
    <citation type="journal article" date="2015" name="Nature">
        <title>Complex archaea that bridge the gap between prokaryotes and eukaryotes.</title>
        <authorList>
            <person name="Spang A."/>
            <person name="Saw J.H."/>
            <person name="Jorgensen S.L."/>
            <person name="Zaremba-Niedzwiedzka K."/>
            <person name="Martijn J."/>
            <person name="Lind A.E."/>
            <person name="van Eijk R."/>
            <person name="Schleper C."/>
            <person name="Guy L."/>
            <person name="Ettema T.J."/>
        </authorList>
    </citation>
    <scope>NUCLEOTIDE SEQUENCE</scope>
</reference>
<dbReference type="EMBL" id="LAZR01000365">
    <property type="protein sequence ID" value="KKN72310.1"/>
    <property type="molecule type" value="Genomic_DNA"/>
</dbReference>
<dbReference type="InterPro" id="IPR036614">
    <property type="entry name" value="RusA-like_sf"/>
</dbReference>